<dbReference type="Gene3D" id="3.40.50.11530">
    <property type="match status" value="1"/>
</dbReference>
<keyword evidence="7" id="KW-0675">Receptor</keyword>
<dbReference type="PANTHER" id="PTHR15583:SF11">
    <property type="entry name" value="INTERLEUKIN-17 RECEPTOR B"/>
    <property type="match status" value="1"/>
</dbReference>
<evidence type="ECO:0000256" key="6">
    <source>
        <dbReference type="ARBA" id="ARBA00023136"/>
    </source>
</evidence>
<dbReference type="InterPro" id="IPR039465">
    <property type="entry name" value="IL-17_rcpt-like"/>
</dbReference>
<evidence type="ECO:0000256" key="3">
    <source>
        <dbReference type="ARBA" id="ARBA00022692"/>
    </source>
</evidence>
<dbReference type="GO" id="GO:0032736">
    <property type="term" value="P:positive regulation of interleukin-13 production"/>
    <property type="evidence" value="ECO:0007669"/>
    <property type="project" value="Ensembl"/>
</dbReference>
<dbReference type="Gene3D" id="2.60.40.2160">
    <property type="entry name" value="Interleukin-17 receptor A/B, fibronectin-III-like domain 1"/>
    <property type="match status" value="1"/>
</dbReference>
<evidence type="ECO:0000259" key="9">
    <source>
        <dbReference type="PROSITE" id="PS51534"/>
    </source>
</evidence>
<keyword evidence="8" id="KW-0325">Glycoprotein</keyword>
<dbReference type="InterPro" id="IPR038683">
    <property type="entry name" value="IL17RA/B_FnIII-like_1_sf"/>
</dbReference>
<dbReference type="Proteomes" id="UP000694421">
    <property type="component" value="Unplaced"/>
</dbReference>
<evidence type="ECO:0000256" key="4">
    <source>
        <dbReference type="ARBA" id="ARBA00022729"/>
    </source>
</evidence>
<protein>
    <submittedName>
        <fullName evidence="10">Interleukin 17 receptor B</fullName>
    </submittedName>
</protein>
<evidence type="ECO:0000256" key="2">
    <source>
        <dbReference type="ARBA" id="ARBA00022475"/>
    </source>
</evidence>
<keyword evidence="11" id="KW-1185">Reference proteome</keyword>
<comment type="subcellular location">
    <subcellularLocation>
        <location evidence="1">Cell membrane</location>
        <topology evidence="1">Single-pass type I membrane protein</topology>
    </subcellularLocation>
</comment>
<evidence type="ECO:0000256" key="1">
    <source>
        <dbReference type="ARBA" id="ARBA00004251"/>
    </source>
</evidence>
<dbReference type="GO" id="GO:0005886">
    <property type="term" value="C:plasma membrane"/>
    <property type="evidence" value="ECO:0007669"/>
    <property type="project" value="UniProtKB-SubCell"/>
</dbReference>
<dbReference type="Ensembl" id="ENSSMRT00000031681.1">
    <property type="protein sequence ID" value="ENSSMRP00000027110.1"/>
    <property type="gene ID" value="ENSSMRG00000020911.1"/>
</dbReference>
<evidence type="ECO:0000256" key="5">
    <source>
        <dbReference type="ARBA" id="ARBA00022989"/>
    </source>
</evidence>
<dbReference type="GO" id="GO:0032754">
    <property type="term" value="P:positive regulation of interleukin-5 production"/>
    <property type="evidence" value="ECO:0007669"/>
    <property type="project" value="Ensembl"/>
</dbReference>
<dbReference type="InterPro" id="IPR013568">
    <property type="entry name" value="SEFIR_dom"/>
</dbReference>
<dbReference type="AlphaFoldDB" id="A0A8D0E5S2"/>
<dbReference type="PANTHER" id="PTHR15583">
    <property type="entry name" value="INTERLEUKIN-17 RECEPTOR"/>
    <property type="match status" value="1"/>
</dbReference>
<dbReference type="GO" id="GO:0050729">
    <property type="term" value="P:positive regulation of inflammatory response"/>
    <property type="evidence" value="ECO:0007669"/>
    <property type="project" value="Ensembl"/>
</dbReference>
<dbReference type="Pfam" id="PF16556">
    <property type="entry name" value="IL17R_fnIII_D1"/>
    <property type="match status" value="1"/>
</dbReference>
<dbReference type="GO" id="GO:0005737">
    <property type="term" value="C:cytoplasm"/>
    <property type="evidence" value="ECO:0007669"/>
    <property type="project" value="Ensembl"/>
</dbReference>
<dbReference type="PROSITE" id="PS51534">
    <property type="entry name" value="SEFIR"/>
    <property type="match status" value="1"/>
</dbReference>
<keyword evidence="4" id="KW-0732">Signal</keyword>
<reference evidence="10" key="1">
    <citation type="submission" date="2025-08" db="UniProtKB">
        <authorList>
            <consortium name="Ensembl"/>
        </authorList>
    </citation>
    <scope>IDENTIFICATION</scope>
</reference>
<keyword evidence="2" id="KW-1003">Cell membrane</keyword>
<name>A0A8D0E5S2_SALMN</name>
<proteinExistence type="predicted"/>
<keyword evidence="6" id="KW-0472">Membrane</keyword>
<sequence length="407" mass="46445">EMLKRESLAAAPAAAAVGEMTIGFLSLQGPSPEWLMFHPFTPADLFNLSAEIIETHGTCLLNITWTIAADASIRFLNATKICVMTLGNPICIRCDYTEEFPNQLDSNNRKWQFHYVGFPVEEDTDYFIDAFNLPPANPNSDDPQKTIELNSPCDFNLFYNFTGSLWEPNITVCYMESEIEVNFTSSALTSSYAILLCESYQCHDPTYHDVYINEVCSVRRWTHFHRTAQQIPATILIVYSQEVCFQHTVLAFAEFLHKSCQSNVIIDAWQKRKIAEVGPIQWLATQKEIADKVIFLSPSHTTPACDSNCKRMIENNSSDTNYMFTLAFNLFCSDWKNQIALHKYMVVSFSETNSIKNLPSALHICPKYFLMKDIDLFCRDLSFSLYQKTEGPKTHPIFMLDTCCTLD</sequence>
<dbReference type="Pfam" id="PF08357">
    <property type="entry name" value="SEFIR"/>
    <property type="match status" value="1"/>
</dbReference>
<evidence type="ECO:0000313" key="10">
    <source>
        <dbReference type="Ensembl" id="ENSSMRP00000027110.1"/>
    </source>
</evidence>
<keyword evidence="3" id="KW-0812">Transmembrane</keyword>
<dbReference type="GO" id="GO:0009986">
    <property type="term" value="C:cell surface"/>
    <property type="evidence" value="ECO:0007669"/>
    <property type="project" value="Ensembl"/>
</dbReference>
<evidence type="ECO:0000313" key="11">
    <source>
        <dbReference type="Proteomes" id="UP000694421"/>
    </source>
</evidence>
<accession>A0A8D0E5S2</accession>
<dbReference type="FunFam" id="3.40.50.11530:FF:000004">
    <property type="entry name" value="Interleukin 17 receptor B"/>
    <property type="match status" value="1"/>
</dbReference>
<organism evidence="10 11">
    <name type="scientific">Salvator merianae</name>
    <name type="common">Argentine black and white tegu</name>
    <name type="synonym">Tupinambis merianae</name>
    <dbReference type="NCBI Taxonomy" id="96440"/>
    <lineage>
        <taxon>Eukaryota</taxon>
        <taxon>Metazoa</taxon>
        <taxon>Chordata</taxon>
        <taxon>Craniata</taxon>
        <taxon>Vertebrata</taxon>
        <taxon>Euteleostomi</taxon>
        <taxon>Lepidosauria</taxon>
        <taxon>Squamata</taxon>
        <taxon>Bifurcata</taxon>
        <taxon>Unidentata</taxon>
        <taxon>Episquamata</taxon>
        <taxon>Laterata</taxon>
        <taxon>Teiioidea</taxon>
        <taxon>Teiidae</taxon>
        <taxon>Salvator</taxon>
    </lineage>
</organism>
<dbReference type="InterPro" id="IPR032356">
    <property type="entry name" value="IL17R_A/B_N"/>
</dbReference>
<evidence type="ECO:0000256" key="8">
    <source>
        <dbReference type="ARBA" id="ARBA00023180"/>
    </source>
</evidence>
<evidence type="ECO:0000256" key="7">
    <source>
        <dbReference type="ARBA" id="ARBA00023170"/>
    </source>
</evidence>
<keyword evidence="5" id="KW-1133">Transmembrane helix</keyword>
<dbReference type="GO" id="GO:0030368">
    <property type="term" value="F:interleukin-17 receptor activity"/>
    <property type="evidence" value="ECO:0007669"/>
    <property type="project" value="InterPro"/>
</dbReference>
<dbReference type="OMA" id="HKYMVVY"/>
<feature type="domain" description="SEFIR" evidence="9">
    <location>
        <begin position="232"/>
        <end position="379"/>
    </location>
</feature>
<dbReference type="GeneTree" id="ENSGT00940000161145"/>
<reference evidence="10" key="2">
    <citation type="submission" date="2025-09" db="UniProtKB">
        <authorList>
            <consortium name="Ensembl"/>
        </authorList>
    </citation>
    <scope>IDENTIFICATION</scope>
</reference>